<dbReference type="EMBL" id="BT146970">
    <property type="protein sequence ID" value="AFK46764.1"/>
    <property type="molecule type" value="mRNA"/>
</dbReference>
<reference evidence="1" key="1">
    <citation type="submission" date="2012-05" db="EMBL/GenBank/DDBJ databases">
        <authorList>
            <person name="Krishnakumar V."/>
            <person name="Cheung F."/>
            <person name="Xiao Y."/>
            <person name="Chan A."/>
            <person name="Moskal W.A."/>
            <person name="Town C.D."/>
        </authorList>
    </citation>
    <scope>NUCLEOTIDE SEQUENCE</scope>
</reference>
<evidence type="ECO:0000313" key="1">
    <source>
        <dbReference type="EMBL" id="AFK46764.1"/>
    </source>
</evidence>
<name>I3T2M2_LOTJA</name>
<accession>I3T2M2</accession>
<organism evidence="1">
    <name type="scientific">Lotus japonicus</name>
    <name type="common">Lotus corniculatus var. japonicus</name>
    <dbReference type="NCBI Taxonomy" id="34305"/>
    <lineage>
        <taxon>Eukaryota</taxon>
        <taxon>Viridiplantae</taxon>
        <taxon>Streptophyta</taxon>
        <taxon>Embryophyta</taxon>
        <taxon>Tracheophyta</taxon>
        <taxon>Spermatophyta</taxon>
        <taxon>Magnoliopsida</taxon>
        <taxon>eudicotyledons</taxon>
        <taxon>Gunneridae</taxon>
        <taxon>Pentapetalae</taxon>
        <taxon>rosids</taxon>
        <taxon>fabids</taxon>
        <taxon>Fabales</taxon>
        <taxon>Fabaceae</taxon>
        <taxon>Papilionoideae</taxon>
        <taxon>50 kb inversion clade</taxon>
        <taxon>NPAAA clade</taxon>
        <taxon>Hologalegina</taxon>
        <taxon>robinioid clade</taxon>
        <taxon>Loteae</taxon>
        <taxon>Lotus</taxon>
    </lineage>
</organism>
<dbReference type="AlphaFoldDB" id="I3T2M2"/>
<protein>
    <submittedName>
        <fullName evidence="1">Uncharacterized protein</fullName>
    </submittedName>
</protein>
<sequence>MLLPPYQHNRGFGMLFADPVAPMILSAIIEVRSASINRASHIQRSIMQTGSF</sequence>
<proteinExistence type="evidence at transcript level"/>